<sequence>MYELQQKQQVEFDPDNIEWKAIVNSFLNITSDCVTTVPAVPDTKKTGRSLEDILKFPSFSKVKRERCEKCPTIPVFITSGEFRSYLKGKEDDKEKAEREKENRKIARLE</sequence>
<evidence type="ECO:0000313" key="2">
    <source>
        <dbReference type="EMBL" id="GFO27402.1"/>
    </source>
</evidence>
<evidence type="ECO:0000313" key="3">
    <source>
        <dbReference type="Proteomes" id="UP000735302"/>
    </source>
</evidence>
<accession>A0AAV4C752</accession>
<proteinExistence type="predicted"/>
<protein>
    <submittedName>
        <fullName evidence="2">Uncharacterized protein</fullName>
    </submittedName>
</protein>
<reference evidence="2 3" key="1">
    <citation type="journal article" date="2021" name="Elife">
        <title>Chloroplast acquisition without the gene transfer in kleptoplastic sea slugs, Plakobranchus ocellatus.</title>
        <authorList>
            <person name="Maeda T."/>
            <person name="Takahashi S."/>
            <person name="Yoshida T."/>
            <person name="Shimamura S."/>
            <person name="Takaki Y."/>
            <person name="Nagai Y."/>
            <person name="Toyoda A."/>
            <person name="Suzuki Y."/>
            <person name="Arimoto A."/>
            <person name="Ishii H."/>
            <person name="Satoh N."/>
            <person name="Nishiyama T."/>
            <person name="Hasebe M."/>
            <person name="Maruyama T."/>
            <person name="Minagawa J."/>
            <person name="Obokata J."/>
            <person name="Shigenobu S."/>
        </authorList>
    </citation>
    <scope>NUCLEOTIDE SEQUENCE [LARGE SCALE GENOMIC DNA]</scope>
</reference>
<dbReference type="EMBL" id="BLXT01005922">
    <property type="protein sequence ID" value="GFO27402.1"/>
    <property type="molecule type" value="Genomic_DNA"/>
</dbReference>
<gene>
    <name evidence="2" type="ORF">PoB_005390700</name>
</gene>
<dbReference type="AlphaFoldDB" id="A0AAV4C752"/>
<feature type="region of interest" description="Disordered" evidence="1">
    <location>
        <begin position="88"/>
        <end position="109"/>
    </location>
</feature>
<organism evidence="2 3">
    <name type="scientific">Plakobranchus ocellatus</name>
    <dbReference type="NCBI Taxonomy" id="259542"/>
    <lineage>
        <taxon>Eukaryota</taxon>
        <taxon>Metazoa</taxon>
        <taxon>Spiralia</taxon>
        <taxon>Lophotrochozoa</taxon>
        <taxon>Mollusca</taxon>
        <taxon>Gastropoda</taxon>
        <taxon>Heterobranchia</taxon>
        <taxon>Euthyneura</taxon>
        <taxon>Panpulmonata</taxon>
        <taxon>Sacoglossa</taxon>
        <taxon>Placobranchoidea</taxon>
        <taxon>Plakobranchidae</taxon>
        <taxon>Plakobranchus</taxon>
    </lineage>
</organism>
<name>A0AAV4C752_9GAST</name>
<comment type="caution">
    <text evidence="2">The sequence shown here is derived from an EMBL/GenBank/DDBJ whole genome shotgun (WGS) entry which is preliminary data.</text>
</comment>
<keyword evidence="3" id="KW-1185">Reference proteome</keyword>
<dbReference type="Proteomes" id="UP000735302">
    <property type="component" value="Unassembled WGS sequence"/>
</dbReference>
<evidence type="ECO:0000256" key="1">
    <source>
        <dbReference type="SAM" id="MobiDB-lite"/>
    </source>
</evidence>